<organism evidence="1 2">
    <name type="scientific">Phialophora macrospora</name>
    <dbReference type="NCBI Taxonomy" id="1851006"/>
    <lineage>
        <taxon>Eukaryota</taxon>
        <taxon>Fungi</taxon>
        <taxon>Dikarya</taxon>
        <taxon>Ascomycota</taxon>
        <taxon>Pezizomycotina</taxon>
        <taxon>Eurotiomycetes</taxon>
        <taxon>Chaetothyriomycetidae</taxon>
        <taxon>Chaetothyriales</taxon>
        <taxon>Herpotrichiellaceae</taxon>
        <taxon>Phialophora</taxon>
    </lineage>
</organism>
<accession>A0A0D2EBH3</accession>
<dbReference type="Proteomes" id="UP000054266">
    <property type="component" value="Unassembled WGS sequence"/>
</dbReference>
<dbReference type="AlphaFoldDB" id="A0A0D2EBH3"/>
<evidence type="ECO:0000313" key="2">
    <source>
        <dbReference type="Proteomes" id="UP000054266"/>
    </source>
</evidence>
<sequence>MELRIDVRGTKWGRKAPPAQSAAQLDWVFEDFFHHPVKRNEECQEHRTQYYDGGTIVDFLEAAGGGECSIFIRVPRISLWFERGRSLLRSTSWREEPDHLCTSW</sequence>
<dbReference type="HOGENOM" id="CLU_2249802_0_0_1"/>
<evidence type="ECO:0000313" key="1">
    <source>
        <dbReference type="EMBL" id="KIW71637.1"/>
    </source>
</evidence>
<gene>
    <name evidence="1" type="ORF">PV04_03778</name>
</gene>
<keyword evidence="2" id="KW-1185">Reference proteome</keyword>
<name>A0A0D2EBH3_9EURO</name>
<dbReference type="EMBL" id="KN846957">
    <property type="protein sequence ID" value="KIW71637.1"/>
    <property type="molecule type" value="Genomic_DNA"/>
</dbReference>
<proteinExistence type="predicted"/>
<reference evidence="1 2" key="1">
    <citation type="submission" date="2015-01" db="EMBL/GenBank/DDBJ databases">
        <title>The Genome Sequence of Capronia semiimmersa CBS27337.</title>
        <authorList>
            <consortium name="The Broad Institute Genomics Platform"/>
            <person name="Cuomo C."/>
            <person name="de Hoog S."/>
            <person name="Gorbushina A."/>
            <person name="Stielow B."/>
            <person name="Teixiera M."/>
            <person name="Abouelleil A."/>
            <person name="Chapman S.B."/>
            <person name="Priest M."/>
            <person name="Young S.K."/>
            <person name="Wortman J."/>
            <person name="Nusbaum C."/>
            <person name="Birren B."/>
        </authorList>
    </citation>
    <scope>NUCLEOTIDE SEQUENCE [LARGE SCALE GENOMIC DNA]</scope>
    <source>
        <strain evidence="1 2">CBS 27337</strain>
    </source>
</reference>
<protein>
    <submittedName>
        <fullName evidence="1">Uncharacterized protein</fullName>
    </submittedName>
</protein>